<accession>A0A844Y0E6</accession>
<dbReference type="Gene3D" id="1.10.1470.10">
    <property type="entry name" value="YjbJ"/>
    <property type="match status" value="1"/>
</dbReference>
<sequence>MGELTEKIKGNANELSGNTKQAIAEMTDNERLEREGERQERKGEAQQFVGEVEGKLGNDI</sequence>
<evidence type="ECO:0000313" key="5">
    <source>
        <dbReference type="Proteomes" id="UP000444185"/>
    </source>
</evidence>
<organism evidence="4 5">
    <name type="scientific">Qipengyuania gaetbuli</name>
    <dbReference type="NCBI Taxonomy" id="266952"/>
    <lineage>
        <taxon>Bacteria</taxon>
        <taxon>Pseudomonadati</taxon>
        <taxon>Pseudomonadota</taxon>
        <taxon>Alphaproteobacteria</taxon>
        <taxon>Sphingomonadales</taxon>
        <taxon>Erythrobacteraceae</taxon>
        <taxon>Qipengyuania</taxon>
    </lineage>
</organism>
<feature type="compositionally biased region" description="Basic and acidic residues" evidence="2">
    <location>
        <begin position="28"/>
        <end position="44"/>
    </location>
</feature>
<comment type="similarity">
    <text evidence="1">Belongs to the UPF0337 (CsbD) family.</text>
</comment>
<evidence type="ECO:0000313" key="4">
    <source>
        <dbReference type="EMBL" id="MXO50917.1"/>
    </source>
</evidence>
<protein>
    <submittedName>
        <fullName evidence="4">CsbD family protein</fullName>
    </submittedName>
</protein>
<proteinExistence type="inferred from homology"/>
<keyword evidence="5" id="KW-1185">Reference proteome</keyword>
<evidence type="ECO:0000256" key="2">
    <source>
        <dbReference type="SAM" id="MobiDB-lite"/>
    </source>
</evidence>
<reference evidence="4 5" key="1">
    <citation type="submission" date="2019-12" db="EMBL/GenBank/DDBJ databases">
        <title>Genomic-based taxomic classification of the family Erythrobacteraceae.</title>
        <authorList>
            <person name="Xu L."/>
        </authorList>
    </citation>
    <scope>NUCLEOTIDE SEQUENCE [LARGE SCALE GENOMIC DNA]</scope>
    <source>
        <strain evidence="4 5">DSM 16225</strain>
    </source>
</reference>
<comment type="caution">
    <text evidence="4">The sequence shown here is derived from an EMBL/GenBank/DDBJ whole genome shotgun (WGS) entry which is preliminary data.</text>
</comment>
<evidence type="ECO:0000259" key="3">
    <source>
        <dbReference type="Pfam" id="PF05532"/>
    </source>
</evidence>
<dbReference type="InterPro" id="IPR036629">
    <property type="entry name" value="YjbJ_sf"/>
</dbReference>
<dbReference type="AlphaFoldDB" id="A0A844Y0E6"/>
<dbReference type="EMBL" id="WTYF01000004">
    <property type="protein sequence ID" value="MXO50917.1"/>
    <property type="molecule type" value="Genomic_DNA"/>
</dbReference>
<dbReference type="RefSeq" id="WP_160607467.1">
    <property type="nucleotide sequence ID" value="NZ_JAHVHS010000002.1"/>
</dbReference>
<dbReference type="Proteomes" id="UP000444185">
    <property type="component" value="Unassembled WGS sequence"/>
</dbReference>
<dbReference type="SUPFAM" id="SSF69047">
    <property type="entry name" value="Hypothetical protein YjbJ"/>
    <property type="match status" value="1"/>
</dbReference>
<dbReference type="InterPro" id="IPR008462">
    <property type="entry name" value="CsbD"/>
</dbReference>
<dbReference type="Pfam" id="PF05532">
    <property type="entry name" value="CsbD"/>
    <property type="match status" value="1"/>
</dbReference>
<evidence type="ECO:0000256" key="1">
    <source>
        <dbReference type="ARBA" id="ARBA00009129"/>
    </source>
</evidence>
<feature type="region of interest" description="Disordered" evidence="2">
    <location>
        <begin position="1"/>
        <end position="60"/>
    </location>
</feature>
<name>A0A844Y0E6_9SPHN</name>
<feature type="domain" description="CsbD-like" evidence="3">
    <location>
        <begin position="6"/>
        <end position="53"/>
    </location>
</feature>
<gene>
    <name evidence="4" type="ORF">GRI42_06315</name>
</gene>